<dbReference type="GO" id="GO:0006281">
    <property type="term" value="P:DNA repair"/>
    <property type="evidence" value="ECO:0007669"/>
    <property type="project" value="TreeGrafter"/>
</dbReference>
<dbReference type="Gene3D" id="3.40.50.1000">
    <property type="entry name" value="HAD superfamily/HAD-like"/>
    <property type="match status" value="2"/>
</dbReference>
<gene>
    <name evidence="1" type="ORF">CLV56_1195</name>
</gene>
<dbReference type="EMBL" id="PGEZ01000001">
    <property type="protein sequence ID" value="PJJ56976.1"/>
    <property type="molecule type" value="Genomic_DNA"/>
</dbReference>
<name>A0A0B2BEI2_9ACTN</name>
<dbReference type="InterPro" id="IPR023214">
    <property type="entry name" value="HAD_sf"/>
</dbReference>
<protein>
    <submittedName>
        <fullName evidence="1">Phosphoglycolate phosphatase</fullName>
    </submittedName>
</protein>
<comment type="caution">
    <text evidence="1">The sequence shown here is derived from an EMBL/GenBank/DDBJ whole genome shotgun (WGS) entry which is preliminary data.</text>
</comment>
<dbReference type="PANTHER" id="PTHR43434">
    <property type="entry name" value="PHOSPHOGLYCOLATE PHOSPHATASE"/>
    <property type="match status" value="1"/>
</dbReference>
<dbReference type="PANTHER" id="PTHR43434:SF1">
    <property type="entry name" value="PHOSPHOGLYCOLATE PHOSPHATASE"/>
    <property type="match status" value="1"/>
</dbReference>
<dbReference type="GO" id="GO:0008967">
    <property type="term" value="F:phosphoglycolate phosphatase activity"/>
    <property type="evidence" value="ECO:0007669"/>
    <property type="project" value="TreeGrafter"/>
</dbReference>
<dbReference type="InterPro" id="IPR023198">
    <property type="entry name" value="PGP-like_dom2"/>
</dbReference>
<dbReference type="InterPro" id="IPR050155">
    <property type="entry name" value="HAD-like_hydrolase_sf"/>
</dbReference>
<organism evidence="1 2">
    <name type="scientific">Mumia flava</name>
    <dbReference type="NCBI Taxonomy" id="1348852"/>
    <lineage>
        <taxon>Bacteria</taxon>
        <taxon>Bacillati</taxon>
        <taxon>Actinomycetota</taxon>
        <taxon>Actinomycetes</taxon>
        <taxon>Propionibacteriales</taxon>
        <taxon>Nocardioidaceae</taxon>
        <taxon>Mumia</taxon>
    </lineage>
</organism>
<reference evidence="1 2" key="1">
    <citation type="submission" date="2017-11" db="EMBL/GenBank/DDBJ databases">
        <title>Genomic Encyclopedia of Archaeal and Bacterial Type Strains, Phase II (KMG-II): From Individual Species to Whole Genera.</title>
        <authorList>
            <person name="Goeker M."/>
        </authorList>
    </citation>
    <scope>NUCLEOTIDE SEQUENCE [LARGE SCALE GENOMIC DNA]</scope>
    <source>
        <strain evidence="1 2">DSM 27763</strain>
    </source>
</reference>
<dbReference type="Gene3D" id="1.10.150.240">
    <property type="entry name" value="Putative phosphatase, domain 2"/>
    <property type="match status" value="1"/>
</dbReference>
<sequence>MSTVPAVGFDLDMTLIDSRPGIKAVYVEIARRTGVPIDADLVVSRLGPPVELEMAHWFAEDEVEQRADEYRALYPAIAVDEVEALPGAHAAFDDVRARGARVVVITAKNEPHARLHLDRLGLVADEVRGRAWRGGKADVLREVGALAYVGDHEHDMEAAVTAEVAGIGVTTGPCDAESLRAAGAQAVLASLEDLPARLDALWSRPAVS</sequence>
<dbReference type="InterPro" id="IPR036412">
    <property type="entry name" value="HAD-like_sf"/>
</dbReference>
<evidence type="ECO:0000313" key="2">
    <source>
        <dbReference type="Proteomes" id="UP000230842"/>
    </source>
</evidence>
<dbReference type="Pfam" id="PF12710">
    <property type="entry name" value="HAD"/>
    <property type="match status" value="1"/>
</dbReference>
<dbReference type="RefSeq" id="WP_039355605.1">
    <property type="nucleotide sequence ID" value="NZ_PGEZ01000001.1"/>
</dbReference>
<keyword evidence="2" id="KW-1185">Reference proteome</keyword>
<accession>A0A0B2BEI2</accession>
<evidence type="ECO:0000313" key="1">
    <source>
        <dbReference type="EMBL" id="PJJ56976.1"/>
    </source>
</evidence>
<dbReference type="GO" id="GO:0005829">
    <property type="term" value="C:cytosol"/>
    <property type="evidence" value="ECO:0007669"/>
    <property type="project" value="TreeGrafter"/>
</dbReference>
<proteinExistence type="predicted"/>
<dbReference type="Proteomes" id="UP000230842">
    <property type="component" value="Unassembled WGS sequence"/>
</dbReference>
<dbReference type="SUPFAM" id="SSF56784">
    <property type="entry name" value="HAD-like"/>
    <property type="match status" value="1"/>
</dbReference>
<dbReference type="AlphaFoldDB" id="A0A0B2BEI2"/>